<evidence type="ECO:0000256" key="1">
    <source>
        <dbReference type="ARBA" id="ARBA00022679"/>
    </source>
</evidence>
<feature type="domain" description="Methyltransferase" evidence="9">
    <location>
        <begin position="80"/>
        <end position="223"/>
    </location>
</feature>
<evidence type="ECO:0000259" key="9">
    <source>
        <dbReference type="Pfam" id="PF13847"/>
    </source>
</evidence>
<dbReference type="InterPro" id="IPR026669">
    <property type="entry name" value="Arsenite_MeTrfase-like"/>
</dbReference>
<gene>
    <name evidence="10" type="ORF">NVIE_020760</name>
</gene>
<accession>A0A060HS67</accession>
<dbReference type="SUPFAM" id="SSF53335">
    <property type="entry name" value="S-adenosyl-L-methionine-dependent methyltransferases"/>
    <property type="match status" value="1"/>
</dbReference>
<dbReference type="GO" id="GO:0032259">
    <property type="term" value="P:methylation"/>
    <property type="evidence" value="ECO:0007669"/>
    <property type="project" value="UniProtKB-KW"/>
</dbReference>
<evidence type="ECO:0000256" key="5">
    <source>
        <dbReference type="ARBA" id="ARBA00034545"/>
    </source>
</evidence>
<evidence type="ECO:0000256" key="2">
    <source>
        <dbReference type="ARBA" id="ARBA00022691"/>
    </source>
</evidence>
<dbReference type="PANTHER" id="PTHR43675">
    <property type="entry name" value="ARSENITE METHYLTRANSFERASE"/>
    <property type="match status" value="1"/>
</dbReference>
<dbReference type="OrthoDB" id="57427at2157"/>
<evidence type="ECO:0000313" key="10">
    <source>
        <dbReference type="EMBL" id="AIC16336.1"/>
    </source>
</evidence>
<dbReference type="GO" id="GO:0030791">
    <property type="term" value="F:arsenite methyltransferase activity"/>
    <property type="evidence" value="ECO:0007669"/>
    <property type="project" value="UniProtKB-EC"/>
</dbReference>
<dbReference type="GeneID" id="74947317"/>
<dbReference type="AlphaFoldDB" id="A0A060HS67"/>
<dbReference type="Pfam" id="PF13847">
    <property type="entry name" value="Methyltransf_31"/>
    <property type="match status" value="1"/>
</dbReference>
<dbReference type="CDD" id="cd02440">
    <property type="entry name" value="AdoMet_MTases"/>
    <property type="match status" value="1"/>
</dbReference>
<dbReference type="Gene3D" id="3.40.50.150">
    <property type="entry name" value="Vaccinia Virus protein VP39"/>
    <property type="match status" value="1"/>
</dbReference>
<keyword evidence="2" id="KW-0949">S-adenosyl-L-methionine</keyword>
<evidence type="ECO:0000256" key="3">
    <source>
        <dbReference type="ARBA" id="ARBA00034487"/>
    </source>
</evidence>
<reference evidence="10 11" key="1">
    <citation type="journal article" date="2014" name="Int. J. Syst. Evol. Microbiol.">
        <title>Nitrososphaera viennensis gen. nov., sp. nov., an aerobic and mesophilic, ammonia-oxidizing archaeon from soil and a member of the archaeal phylum Thaumarchaeota.</title>
        <authorList>
            <person name="Stieglmeier M."/>
            <person name="Klingl A."/>
            <person name="Alves R.J."/>
            <person name="Rittmann S.K."/>
            <person name="Melcher M."/>
            <person name="Leisch N."/>
            <person name="Schleper C."/>
        </authorList>
    </citation>
    <scope>NUCLEOTIDE SEQUENCE [LARGE SCALE GENOMIC DNA]</scope>
    <source>
        <strain evidence="10">EN76</strain>
    </source>
</reference>
<dbReference type="EMBL" id="CP007536">
    <property type="protein sequence ID" value="AIC16336.1"/>
    <property type="molecule type" value="Genomic_DNA"/>
</dbReference>
<keyword evidence="11" id="KW-1185">Reference proteome</keyword>
<comment type="catalytic activity">
    <reaction evidence="7">
        <text>arsenic triglutathione + 2 [thioredoxin]-dithiol + 2 S-adenosyl-L-methionine + H2O = dimethylarsinous acid + 2 [thioredoxin]-disulfide + 3 glutathione + 2 S-adenosyl-L-homocysteine + 2 H(+)</text>
        <dbReference type="Rhea" id="RHEA:69464"/>
        <dbReference type="Rhea" id="RHEA-COMP:10698"/>
        <dbReference type="Rhea" id="RHEA-COMP:10700"/>
        <dbReference type="ChEBI" id="CHEBI:15377"/>
        <dbReference type="ChEBI" id="CHEBI:15378"/>
        <dbReference type="ChEBI" id="CHEBI:23808"/>
        <dbReference type="ChEBI" id="CHEBI:29950"/>
        <dbReference type="ChEBI" id="CHEBI:50058"/>
        <dbReference type="ChEBI" id="CHEBI:57856"/>
        <dbReference type="ChEBI" id="CHEBI:57925"/>
        <dbReference type="ChEBI" id="CHEBI:59789"/>
        <dbReference type="ChEBI" id="CHEBI:183640"/>
        <dbReference type="EC" id="2.1.1.137"/>
    </reaction>
</comment>
<evidence type="ECO:0000256" key="8">
    <source>
        <dbReference type="ARBA" id="ARBA00048428"/>
    </source>
</evidence>
<organism evidence="10 11">
    <name type="scientific">Nitrososphaera viennensis EN76</name>
    <dbReference type="NCBI Taxonomy" id="926571"/>
    <lineage>
        <taxon>Archaea</taxon>
        <taxon>Nitrososphaerota</taxon>
        <taxon>Nitrososphaeria</taxon>
        <taxon>Nitrososphaerales</taxon>
        <taxon>Nitrososphaeraceae</taxon>
        <taxon>Nitrososphaera</taxon>
    </lineage>
</organism>
<dbReference type="PANTHER" id="PTHR43675:SF8">
    <property type="entry name" value="ARSENITE METHYLTRANSFERASE"/>
    <property type="match status" value="1"/>
</dbReference>
<sequence length="253" mass="26783">MNNDNNGNIKEKVREKYGRVALLQDSCCGPGECGCGTMSSSSPIESAGAIGYSREDLASVPEAAMLGAGCGAPLNFAGLKEGETVVDLGSGAGIDVFLSARRVGAGGRAIGIDMTDEMLAKARKNASEHGYANVEFRKGDIEERIPLGDASADAVISNCVINLTFDKAKTFSEIHRVLKKGGRMVISDIAADREVTQADPEKWCSCIDGALTKENYIAAIKKAGFEGVSVLEERPYIEMDGRKLSSIVVRAVK</sequence>
<proteinExistence type="inferred from homology"/>
<dbReference type="InterPro" id="IPR029063">
    <property type="entry name" value="SAM-dependent_MTases_sf"/>
</dbReference>
<evidence type="ECO:0000256" key="4">
    <source>
        <dbReference type="ARBA" id="ARBA00034521"/>
    </source>
</evidence>
<evidence type="ECO:0000256" key="6">
    <source>
        <dbReference type="ARBA" id="ARBA00047941"/>
    </source>
</evidence>
<dbReference type="KEGG" id="nvn:NVIE_020760"/>
<dbReference type="NCBIfam" id="NF008823">
    <property type="entry name" value="PRK11873.1"/>
    <property type="match status" value="1"/>
</dbReference>
<dbReference type="Proteomes" id="UP000027093">
    <property type="component" value="Chromosome"/>
</dbReference>
<dbReference type="EC" id="2.1.1.137" evidence="4"/>
<dbReference type="STRING" id="926571.NVIE_020760"/>
<dbReference type="RefSeq" id="WP_075055114.1">
    <property type="nucleotide sequence ID" value="NZ_CP007536.1"/>
</dbReference>
<keyword evidence="1 10" id="KW-0808">Transferase</keyword>
<dbReference type="InterPro" id="IPR025714">
    <property type="entry name" value="Methyltranfer_dom"/>
</dbReference>
<name>A0A060HS67_9ARCH</name>
<evidence type="ECO:0000313" key="11">
    <source>
        <dbReference type="Proteomes" id="UP000027093"/>
    </source>
</evidence>
<dbReference type="HOGENOM" id="CLU_052868_1_1_2"/>
<keyword evidence="10" id="KW-0489">Methyltransferase</keyword>
<comment type="catalytic activity">
    <reaction evidence="8">
        <text>arsenic triglutathione + 3 [thioredoxin]-dithiol + 3 S-adenosyl-L-methionine = trimethylarsine + 3 [thioredoxin]-disulfide + 3 glutathione + 3 S-adenosyl-L-homocysteine + 3 H(+)</text>
        <dbReference type="Rhea" id="RHEA:69432"/>
        <dbReference type="Rhea" id="RHEA-COMP:10698"/>
        <dbReference type="Rhea" id="RHEA-COMP:10700"/>
        <dbReference type="ChEBI" id="CHEBI:15378"/>
        <dbReference type="ChEBI" id="CHEBI:27130"/>
        <dbReference type="ChEBI" id="CHEBI:29950"/>
        <dbReference type="ChEBI" id="CHEBI:50058"/>
        <dbReference type="ChEBI" id="CHEBI:57856"/>
        <dbReference type="ChEBI" id="CHEBI:57925"/>
        <dbReference type="ChEBI" id="CHEBI:59789"/>
        <dbReference type="ChEBI" id="CHEBI:183640"/>
        <dbReference type="EC" id="2.1.1.137"/>
    </reaction>
</comment>
<comment type="catalytic activity">
    <reaction evidence="6">
        <text>arsenic triglutathione + [thioredoxin]-dithiol + S-adenosyl-L-methionine + 2 H2O = methylarsonous acid + [thioredoxin]-disulfide + 3 glutathione + S-adenosyl-L-homocysteine + H(+)</text>
        <dbReference type="Rhea" id="RHEA:69460"/>
        <dbReference type="Rhea" id="RHEA-COMP:10698"/>
        <dbReference type="Rhea" id="RHEA-COMP:10700"/>
        <dbReference type="ChEBI" id="CHEBI:15377"/>
        <dbReference type="ChEBI" id="CHEBI:15378"/>
        <dbReference type="ChEBI" id="CHEBI:17826"/>
        <dbReference type="ChEBI" id="CHEBI:29950"/>
        <dbReference type="ChEBI" id="CHEBI:50058"/>
        <dbReference type="ChEBI" id="CHEBI:57856"/>
        <dbReference type="ChEBI" id="CHEBI:57925"/>
        <dbReference type="ChEBI" id="CHEBI:59789"/>
        <dbReference type="ChEBI" id="CHEBI:183640"/>
        <dbReference type="EC" id="2.1.1.137"/>
    </reaction>
</comment>
<comment type="similarity">
    <text evidence="3">Belongs to the methyltransferase superfamily. Arsenite methyltransferase family.</text>
</comment>
<protein>
    <recommendedName>
        <fullName evidence="5">Arsenite methyltransferase</fullName>
        <ecNumber evidence="4">2.1.1.137</ecNumber>
    </recommendedName>
</protein>
<evidence type="ECO:0000256" key="7">
    <source>
        <dbReference type="ARBA" id="ARBA00047943"/>
    </source>
</evidence>